<dbReference type="InterPro" id="IPR056792">
    <property type="entry name" value="PRC_RimM"/>
</dbReference>
<dbReference type="GO" id="GO:0043022">
    <property type="term" value="F:ribosome binding"/>
    <property type="evidence" value="ECO:0007669"/>
    <property type="project" value="InterPro"/>
</dbReference>
<evidence type="ECO:0000313" key="8">
    <source>
        <dbReference type="EMBL" id="GGB19469.1"/>
    </source>
</evidence>
<dbReference type="GO" id="GO:0042274">
    <property type="term" value="P:ribosomal small subunit biogenesis"/>
    <property type="evidence" value="ECO:0007669"/>
    <property type="project" value="UniProtKB-UniRule"/>
</dbReference>
<dbReference type="SUPFAM" id="SSF50346">
    <property type="entry name" value="PRC-barrel domain"/>
    <property type="match status" value="1"/>
</dbReference>
<dbReference type="Gene3D" id="2.40.30.60">
    <property type="entry name" value="RimM"/>
    <property type="match status" value="1"/>
</dbReference>
<dbReference type="GO" id="GO:0005840">
    <property type="term" value="C:ribosome"/>
    <property type="evidence" value="ECO:0007669"/>
    <property type="project" value="InterPro"/>
</dbReference>
<protein>
    <recommendedName>
        <fullName evidence="5">Ribosome maturation factor RimM</fullName>
    </recommendedName>
</protein>
<evidence type="ECO:0000256" key="3">
    <source>
        <dbReference type="ARBA" id="ARBA00022552"/>
    </source>
</evidence>
<keyword evidence="1 5" id="KW-0963">Cytoplasm</keyword>
<name>A0A8J2UHM5_9BACT</name>
<dbReference type="AlphaFoldDB" id="A0A8J2UHM5"/>
<proteinExistence type="inferred from homology"/>
<dbReference type="InterPro" id="IPR002676">
    <property type="entry name" value="RimM_N"/>
</dbReference>
<dbReference type="NCBIfam" id="TIGR02273">
    <property type="entry name" value="16S_RimM"/>
    <property type="match status" value="1"/>
</dbReference>
<dbReference type="GO" id="GO:0006364">
    <property type="term" value="P:rRNA processing"/>
    <property type="evidence" value="ECO:0007669"/>
    <property type="project" value="UniProtKB-UniRule"/>
</dbReference>
<dbReference type="SUPFAM" id="SSF50447">
    <property type="entry name" value="Translation proteins"/>
    <property type="match status" value="1"/>
</dbReference>
<dbReference type="RefSeq" id="WP_188936740.1">
    <property type="nucleotide sequence ID" value="NZ_BMJC01000005.1"/>
</dbReference>
<comment type="caution">
    <text evidence="8">The sequence shown here is derived from an EMBL/GenBank/DDBJ whole genome shotgun (WGS) entry which is preliminary data.</text>
</comment>
<dbReference type="GO" id="GO:0005737">
    <property type="term" value="C:cytoplasm"/>
    <property type="evidence" value="ECO:0007669"/>
    <property type="project" value="UniProtKB-SubCell"/>
</dbReference>
<keyword evidence="2 5" id="KW-0690">Ribosome biogenesis</keyword>
<evidence type="ECO:0000256" key="1">
    <source>
        <dbReference type="ARBA" id="ARBA00022490"/>
    </source>
</evidence>
<comment type="function">
    <text evidence="5">An accessory protein needed during the final step in the assembly of 30S ribosomal subunit, possibly for assembly of the head region. Essential for efficient processing of 16S rRNA. May be needed both before and after RbfA during the maturation of 16S rRNA. It has affinity for free ribosomal 30S subunits but not for 70S ribosomes.</text>
</comment>
<organism evidence="8 9">
    <name type="scientific">Puia dinghuensis</name>
    <dbReference type="NCBI Taxonomy" id="1792502"/>
    <lineage>
        <taxon>Bacteria</taxon>
        <taxon>Pseudomonadati</taxon>
        <taxon>Bacteroidota</taxon>
        <taxon>Chitinophagia</taxon>
        <taxon>Chitinophagales</taxon>
        <taxon>Chitinophagaceae</taxon>
        <taxon>Puia</taxon>
    </lineage>
</organism>
<comment type="similarity">
    <text evidence="5">Belongs to the RimM family.</text>
</comment>
<dbReference type="Gene3D" id="2.30.30.240">
    <property type="entry name" value="PRC-barrel domain"/>
    <property type="match status" value="1"/>
</dbReference>
<dbReference type="HAMAP" id="MF_00014">
    <property type="entry name" value="Ribosome_mat_RimM"/>
    <property type="match status" value="1"/>
</dbReference>
<dbReference type="InterPro" id="IPR011961">
    <property type="entry name" value="RimM"/>
</dbReference>
<dbReference type="PANTHER" id="PTHR33692">
    <property type="entry name" value="RIBOSOME MATURATION FACTOR RIMM"/>
    <property type="match status" value="1"/>
</dbReference>
<keyword evidence="4 5" id="KW-0143">Chaperone</keyword>
<evidence type="ECO:0000259" key="6">
    <source>
        <dbReference type="Pfam" id="PF01782"/>
    </source>
</evidence>
<dbReference type="InterPro" id="IPR011033">
    <property type="entry name" value="PRC_barrel-like_sf"/>
</dbReference>
<comment type="subcellular location">
    <subcellularLocation>
        <location evidence="5">Cytoplasm</location>
    </subcellularLocation>
</comment>
<reference evidence="8" key="2">
    <citation type="submission" date="2020-09" db="EMBL/GenBank/DDBJ databases">
        <authorList>
            <person name="Sun Q."/>
            <person name="Zhou Y."/>
        </authorList>
    </citation>
    <scope>NUCLEOTIDE SEQUENCE</scope>
    <source>
        <strain evidence="8">CGMCC 1.15448</strain>
    </source>
</reference>
<dbReference type="PANTHER" id="PTHR33692:SF1">
    <property type="entry name" value="RIBOSOME MATURATION FACTOR RIMM"/>
    <property type="match status" value="1"/>
</dbReference>
<accession>A0A8J2UHM5</accession>
<evidence type="ECO:0000256" key="5">
    <source>
        <dbReference type="HAMAP-Rule" id="MF_00014"/>
    </source>
</evidence>
<evidence type="ECO:0000313" key="9">
    <source>
        <dbReference type="Proteomes" id="UP000607559"/>
    </source>
</evidence>
<reference evidence="8" key="1">
    <citation type="journal article" date="2014" name="Int. J. Syst. Evol. Microbiol.">
        <title>Complete genome sequence of Corynebacterium casei LMG S-19264T (=DSM 44701T), isolated from a smear-ripened cheese.</title>
        <authorList>
            <consortium name="US DOE Joint Genome Institute (JGI-PGF)"/>
            <person name="Walter F."/>
            <person name="Albersmeier A."/>
            <person name="Kalinowski J."/>
            <person name="Ruckert C."/>
        </authorList>
    </citation>
    <scope>NUCLEOTIDE SEQUENCE</scope>
    <source>
        <strain evidence="8">CGMCC 1.15448</strain>
    </source>
</reference>
<dbReference type="InterPro" id="IPR009000">
    <property type="entry name" value="Transl_B-barrel_sf"/>
</dbReference>
<evidence type="ECO:0000259" key="7">
    <source>
        <dbReference type="Pfam" id="PF24986"/>
    </source>
</evidence>
<keyword evidence="9" id="KW-1185">Reference proteome</keyword>
<dbReference type="Pfam" id="PF24986">
    <property type="entry name" value="PRC_RimM"/>
    <property type="match status" value="1"/>
</dbReference>
<keyword evidence="3 5" id="KW-0698">rRNA processing</keyword>
<sequence>MSDNYRNIGRLVAVHGLQGELVLLHRLGRKTSLKGLKTLFLEERRDEMLPWFIQSTRVKSDDEIFVKLEGLDTKEAARRVVQKEVWLAESDFEHFAGKSAPISMVGFRLFDAGRDLGEILEVIEQPHQVLCRIDLGGKEALIPVHEQTLRKVDARKREVHVELPDGLLEIYQ</sequence>
<dbReference type="EMBL" id="BMJC01000005">
    <property type="protein sequence ID" value="GGB19469.1"/>
    <property type="molecule type" value="Genomic_DNA"/>
</dbReference>
<dbReference type="Pfam" id="PF01782">
    <property type="entry name" value="RimM"/>
    <property type="match status" value="1"/>
</dbReference>
<dbReference type="Proteomes" id="UP000607559">
    <property type="component" value="Unassembled WGS sequence"/>
</dbReference>
<gene>
    <name evidence="5" type="primary">rimM</name>
    <name evidence="8" type="ORF">GCM10011511_49000</name>
</gene>
<evidence type="ECO:0000256" key="4">
    <source>
        <dbReference type="ARBA" id="ARBA00023186"/>
    </source>
</evidence>
<feature type="domain" description="RimM N-terminal" evidence="6">
    <location>
        <begin position="8"/>
        <end position="90"/>
    </location>
</feature>
<feature type="domain" description="Ribosome maturation factor RimM PRC barrel" evidence="7">
    <location>
        <begin position="103"/>
        <end position="167"/>
    </location>
</feature>
<evidence type="ECO:0000256" key="2">
    <source>
        <dbReference type="ARBA" id="ARBA00022517"/>
    </source>
</evidence>
<comment type="domain">
    <text evidence="5">The PRC barrel domain binds ribosomal protein uS19.</text>
</comment>
<comment type="subunit">
    <text evidence="5">Binds ribosomal protein uS19.</text>
</comment>
<dbReference type="InterPro" id="IPR036976">
    <property type="entry name" value="RimM_N_sf"/>
</dbReference>